<feature type="region of interest" description="Disordered" evidence="2">
    <location>
        <begin position="887"/>
        <end position="907"/>
    </location>
</feature>
<feature type="compositionally biased region" description="Low complexity" evidence="2">
    <location>
        <begin position="200"/>
        <end position="210"/>
    </location>
</feature>
<feature type="region of interest" description="Disordered" evidence="2">
    <location>
        <begin position="1322"/>
        <end position="1342"/>
    </location>
</feature>
<feature type="compositionally biased region" description="Basic residues" evidence="2">
    <location>
        <begin position="243"/>
        <end position="252"/>
    </location>
</feature>
<feature type="region of interest" description="Disordered" evidence="2">
    <location>
        <begin position="934"/>
        <end position="966"/>
    </location>
</feature>
<feature type="region of interest" description="Disordered" evidence="2">
    <location>
        <begin position="243"/>
        <end position="274"/>
    </location>
</feature>
<dbReference type="GeneID" id="63842604"/>
<feature type="region of interest" description="Disordered" evidence="2">
    <location>
        <begin position="631"/>
        <end position="768"/>
    </location>
</feature>
<feature type="compositionally biased region" description="Polar residues" evidence="2">
    <location>
        <begin position="1265"/>
        <end position="1274"/>
    </location>
</feature>
<feature type="coiled-coil region" evidence="1">
    <location>
        <begin position="1012"/>
        <end position="1039"/>
    </location>
</feature>
<evidence type="ECO:0000313" key="4">
    <source>
        <dbReference type="Proteomes" id="UP000803844"/>
    </source>
</evidence>
<name>A0A9P4Y8P0_CRYP1</name>
<sequence>MVYISEVDMYSSCARNEEPDKARDGGAMRHDAAASLTEKGEYDTAVDSLYPRSIGGGTSGNGSKRGSTQLIDPSLVEKEGYDTTTVRPLYLRGAGGGESRRNSKRSSTHHMDSSLSIMARAARQTDGRLEEPQQQNLGLDLQLELEGLDAALRRRSTRRSPRQDGPQGLEGQHEALGELATFLRDVTPPPSNYMSLPDPSTSSSTSSASSLRRRNSKGNNNKTKEKRRSMLKMALGLLTRRGSRRKAIKKRGGAVSPDLARAPSTRRRRPPRIKLPDTAVAGTTVDGFRHIAISIPIEHAHLGPEPRHRFGFPRRRSRSLSSPELSPEIYDDVTLRPRTAFATESRRGTQLGPLAEERESLSSTSWGKESSYRHGQAREEALAARRIRLASRNTFGTVYEKVRSVNTSPDLARPDMPLRMSSESSRHGTPRTSEELRSAARRDTLEALVKGVRASSNLPASRGPRPTSAYSFRSFASALPQQQRAYYHKRNSSLQPSEPGPQSRRPWTLSESMQYHSWDSSRDHTVRESIFSEQSQLDSIGTTESSEVPPSSAGAARTPRRLVGVDVVKGLSPGTRRSLDHKRASGSGRELEAGRGERSNWNVTARTNETNETEEDEQNHARMAHLNPESASVAVQEERVQEVDAAQQPGSTTVIDPEVLPHRPVKVTAEDILPSVTDREVNRQEDVHSAFTRSSETNTDPKGKGKATIQADDNQNEPGTVAATEHVESRGEEQGLGFTQQETQPAQQHEESLPSPVLNTQERQTERKSTLLSRMQRVAELRMVLEKPGAQPSDLLWKRRLSSSSDGSQDSVTPKASKADLEPAAVSAPVRPKTASQALSLTQVVTVADVAPSNQELLGRTSKESIVSSAPSLATLATVIRPSPALPYGSVTPPDSPPPSSPTSQLSFADADNASVLRRPIAPLKRINSYHFRRTASHASGGGRHSPVARRDASPPRPKTAGKGMLASKKSFFGRTAKTKLGQGSNGGAVASVSEEPSILKMTRSQMFQKYEALREKQIRDMERRVERLERNEDRLLSSLLPLLGDLQRTLGKMNIRKAGRKGERKEVDIGDRQSPSSRYHRNGIQSRFARRDTEEDLHRDAIYSHGDAGLDEDEIVVLHRQSLEQDRGTPERPRRLYLEDSDDNPSFTSDDHPSLPLQGLEDLDPRHRRWSRRATLLDPIVHSRQQDSSVSAPMLGKVRPNSMAVTSDFSLTRMPPICTDDIELDDRAAVRARNLAFEPSPSPDVRRNPPTVRDEQEADGARRLSTQSISSLETYDDTDASVGGPEEVVRRSPAREDDARPYRPGGSGMEMIEPLMRELQASGSPPSMESLGSGDIGDDEVRKLRERPGPRSVVGFGAFGEIIVAMTLR</sequence>
<comment type="caution">
    <text evidence="3">The sequence shown here is derived from an EMBL/GenBank/DDBJ whole genome shotgun (WGS) entry which is preliminary data.</text>
</comment>
<feature type="region of interest" description="Disordered" evidence="2">
    <location>
        <begin position="51"/>
        <end position="116"/>
    </location>
</feature>
<feature type="compositionally biased region" description="Low complexity" evidence="2">
    <location>
        <begin position="802"/>
        <end position="811"/>
    </location>
</feature>
<feature type="compositionally biased region" description="Basic and acidic residues" evidence="2">
    <location>
        <begin position="577"/>
        <end position="598"/>
    </location>
</feature>
<evidence type="ECO:0000256" key="2">
    <source>
        <dbReference type="SAM" id="MobiDB-lite"/>
    </source>
</evidence>
<proteinExistence type="predicted"/>
<feature type="compositionally biased region" description="Polar residues" evidence="2">
    <location>
        <begin position="737"/>
        <end position="747"/>
    </location>
</feature>
<feature type="region of interest" description="Disordered" evidence="2">
    <location>
        <begin position="341"/>
        <end position="374"/>
    </location>
</feature>
<feature type="region of interest" description="Disordered" evidence="2">
    <location>
        <begin position="406"/>
        <end position="440"/>
    </location>
</feature>
<accession>A0A9P4Y8P0</accession>
<gene>
    <name evidence="3" type="ORF">M406DRAFT_71517</name>
</gene>
<feature type="region of interest" description="Disordered" evidence="2">
    <location>
        <begin position="801"/>
        <end position="832"/>
    </location>
</feature>
<feature type="compositionally biased region" description="Basic and acidic residues" evidence="2">
    <location>
        <begin position="1061"/>
        <end position="1072"/>
    </location>
</feature>
<feature type="compositionally biased region" description="Basic and acidic residues" evidence="2">
    <location>
        <begin position="1288"/>
        <end position="1302"/>
    </location>
</feature>
<feature type="region of interest" description="Disordered" evidence="2">
    <location>
        <begin position="1122"/>
        <end position="1162"/>
    </location>
</feature>
<keyword evidence="4" id="KW-1185">Reference proteome</keyword>
<feature type="region of interest" description="Disordered" evidence="2">
    <location>
        <begin position="1235"/>
        <end position="1309"/>
    </location>
</feature>
<dbReference type="OrthoDB" id="5417386at2759"/>
<keyword evidence="1" id="KW-0175">Coiled coil</keyword>
<feature type="compositionally biased region" description="Polar residues" evidence="2">
    <location>
        <begin position="691"/>
        <end position="700"/>
    </location>
</feature>
<reference evidence="3" key="1">
    <citation type="journal article" date="2020" name="Phytopathology">
        <title>Genome sequence of the chestnut blight fungus Cryphonectria parasitica EP155: A fundamental resource for an archetypical invasive plant pathogen.</title>
        <authorList>
            <person name="Crouch J.A."/>
            <person name="Dawe A."/>
            <person name="Aerts A."/>
            <person name="Barry K."/>
            <person name="Churchill A.C.L."/>
            <person name="Grimwood J."/>
            <person name="Hillman B."/>
            <person name="Milgroom M.G."/>
            <person name="Pangilinan J."/>
            <person name="Smith M."/>
            <person name="Salamov A."/>
            <person name="Schmutz J."/>
            <person name="Yadav J."/>
            <person name="Grigoriev I.V."/>
            <person name="Nuss D."/>
        </authorList>
    </citation>
    <scope>NUCLEOTIDE SEQUENCE</scope>
    <source>
        <strain evidence="3">EP155</strain>
    </source>
</reference>
<feature type="compositionally biased region" description="Basic and acidic residues" evidence="2">
    <location>
        <begin position="677"/>
        <end position="688"/>
    </location>
</feature>
<dbReference type="Proteomes" id="UP000803844">
    <property type="component" value="Unassembled WGS sequence"/>
</dbReference>
<feature type="compositionally biased region" description="Basic and acidic residues" evidence="2">
    <location>
        <begin position="1122"/>
        <end position="1139"/>
    </location>
</feature>
<feature type="region of interest" description="Disordered" evidence="2">
    <location>
        <begin position="184"/>
        <end position="228"/>
    </location>
</feature>
<feature type="region of interest" description="Disordered" evidence="2">
    <location>
        <begin position="534"/>
        <end position="602"/>
    </location>
</feature>
<evidence type="ECO:0000313" key="3">
    <source>
        <dbReference type="EMBL" id="KAF3768521.1"/>
    </source>
</evidence>
<dbReference type="RefSeq" id="XP_040779482.1">
    <property type="nucleotide sequence ID" value="XM_040925475.1"/>
</dbReference>
<organism evidence="3 4">
    <name type="scientific">Cryphonectria parasitica (strain ATCC 38755 / EP155)</name>
    <dbReference type="NCBI Taxonomy" id="660469"/>
    <lineage>
        <taxon>Eukaryota</taxon>
        <taxon>Fungi</taxon>
        <taxon>Dikarya</taxon>
        <taxon>Ascomycota</taxon>
        <taxon>Pezizomycotina</taxon>
        <taxon>Sordariomycetes</taxon>
        <taxon>Sordariomycetidae</taxon>
        <taxon>Diaporthales</taxon>
        <taxon>Cryphonectriaceae</taxon>
        <taxon>Cryphonectria-Endothia species complex</taxon>
        <taxon>Cryphonectria</taxon>
    </lineage>
</organism>
<feature type="compositionally biased region" description="Polar residues" evidence="2">
    <location>
        <begin position="534"/>
        <end position="549"/>
    </location>
</feature>
<feature type="region of interest" description="Disordered" evidence="2">
    <location>
        <begin position="486"/>
        <end position="507"/>
    </location>
</feature>
<feature type="compositionally biased region" description="Basic and acidic residues" evidence="2">
    <location>
        <begin position="1245"/>
        <end position="1263"/>
    </location>
</feature>
<feature type="region of interest" description="Disordered" evidence="2">
    <location>
        <begin position="1059"/>
        <end position="1093"/>
    </location>
</feature>
<protein>
    <submittedName>
        <fullName evidence="3">Uncharacterized protein</fullName>
    </submittedName>
</protein>
<evidence type="ECO:0000256" key="1">
    <source>
        <dbReference type="SAM" id="Coils"/>
    </source>
</evidence>
<dbReference type="EMBL" id="MU032345">
    <property type="protein sequence ID" value="KAF3768521.1"/>
    <property type="molecule type" value="Genomic_DNA"/>
</dbReference>